<dbReference type="Proteomes" id="UP001231649">
    <property type="component" value="Chromosome 10"/>
</dbReference>
<proteinExistence type="predicted"/>
<dbReference type="EMBL" id="CM056786">
    <property type="protein sequence ID" value="KAJ8729112.1"/>
    <property type="molecule type" value="Genomic_DNA"/>
</dbReference>
<sequence>MFKHYKDLCDVVSLMVYCPNDRTYLFTKEASGETWLPSSKCEKNCWKITAHKIYFELFGVDSGTSCHPIRVYKIWLPNHALQCVYHAVYKAAVKTDIKKRLKSKAGLRSRLQWLNAAELERQRAHSCLRSS</sequence>
<name>A0ACC2R0X7_9NEOP</name>
<keyword evidence="2" id="KW-1185">Reference proteome</keyword>
<comment type="caution">
    <text evidence="1">The sequence shown here is derived from an EMBL/GenBank/DDBJ whole genome shotgun (WGS) entry which is preliminary data.</text>
</comment>
<gene>
    <name evidence="1" type="ORF">PYW08_000693</name>
</gene>
<evidence type="ECO:0000313" key="2">
    <source>
        <dbReference type="Proteomes" id="UP001231649"/>
    </source>
</evidence>
<organism evidence="1 2">
    <name type="scientific">Mythimna loreyi</name>
    <dbReference type="NCBI Taxonomy" id="667449"/>
    <lineage>
        <taxon>Eukaryota</taxon>
        <taxon>Metazoa</taxon>
        <taxon>Ecdysozoa</taxon>
        <taxon>Arthropoda</taxon>
        <taxon>Hexapoda</taxon>
        <taxon>Insecta</taxon>
        <taxon>Pterygota</taxon>
        <taxon>Neoptera</taxon>
        <taxon>Endopterygota</taxon>
        <taxon>Lepidoptera</taxon>
        <taxon>Glossata</taxon>
        <taxon>Ditrysia</taxon>
        <taxon>Noctuoidea</taxon>
        <taxon>Noctuidae</taxon>
        <taxon>Noctuinae</taxon>
        <taxon>Hadenini</taxon>
        <taxon>Mythimna</taxon>
    </lineage>
</organism>
<accession>A0ACC2R0X7</accession>
<evidence type="ECO:0000313" key="1">
    <source>
        <dbReference type="EMBL" id="KAJ8729112.1"/>
    </source>
</evidence>
<protein>
    <submittedName>
        <fullName evidence="1">Uncharacterized protein</fullName>
    </submittedName>
</protein>
<reference evidence="1" key="1">
    <citation type="submission" date="2023-03" db="EMBL/GenBank/DDBJ databases">
        <title>Chromosome-level genomes of two armyworms, Mythimna separata and Mythimna loreyi, provide insights into the biosynthesis and reception of sex pheromones.</title>
        <authorList>
            <person name="Zhao H."/>
        </authorList>
    </citation>
    <scope>NUCLEOTIDE SEQUENCE</scope>
    <source>
        <strain evidence="1">BeijingLab</strain>
    </source>
</reference>